<dbReference type="OrthoDB" id="1853358at2"/>
<keyword evidence="3" id="KW-0804">Transcription</keyword>
<dbReference type="GO" id="GO:0003700">
    <property type="term" value="F:DNA-binding transcription factor activity"/>
    <property type="evidence" value="ECO:0007669"/>
    <property type="project" value="InterPro"/>
</dbReference>
<evidence type="ECO:0000259" key="4">
    <source>
        <dbReference type="PROSITE" id="PS50995"/>
    </source>
</evidence>
<dbReference type="InterPro" id="IPR000835">
    <property type="entry name" value="HTH_MarR-typ"/>
</dbReference>
<organism evidence="5 6">
    <name type="scientific">Ferroacidibacillus organovorans</name>
    <dbReference type="NCBI Taxonomy" id="1765683"/>
    <lineage>
        <taxon>Bacteria</taxon>
        <taxon>Bacillati</taxon>
        <taxon>Bacillota</taxon>
        <taxon>Bacilli</taxon>
        <taxon>Bacillales</taxon>
        <taxon>Alicyclobacillaceae</taxon>
        <taxon>Ferroacidibacillus</taxon>
    </lineage>
</organism>
<reference evidence="5 6" key="1">
    <citation type="submission" date="2016-02" db="EMBL/GenBank/DDBJ databases">
        <title>Draft genome sequence of Acidibacillus ferrooxidans SLC66.</title>
        <authorList>
            <person name="Oliveira G."/>
            <person name="Nancucheo I."/>
            <person name="Dall'Agnol H."/>
            <person name="Johnson B."/>
            <person name="Oliveira R."/>
            <person name="Nunes G.L."/>
            <person name="Tzotzos G."/>
            <person name="Orellana S.C."/>
            <person name="Salim A.C."/>
            <person name="Araujo F.M."/>
        </authorList>
    </citation>
    <scope>NUCLEOTIDE SEQUENCE [LARGE SCALE GENOMIC DNA]</scope>
    <source>
        <strain evidence="5 6">SLC66</strain>
    </source>
</reference>
<sequence length="143" mass="16318">MQPVAEIREFMQSLFRHVGMLNKDSAECDDLSVIQSQIIYELGKHDGFSLMDLSNCLLIESSSLSRHVQSLVERALVSRYPDPKDRRYVVLSLTPAGVKTRESVSRVIDERVEQVWNAIPLDERENVLRCVHVLSKAITETFS</sequence>
<evidence type="ECO:0000256" key="2">
    <source>
        <dbReference type="ARBA" id="ARBA00023125"/>
    </source>
</evidence>
<dbReference type="InterPro" id="IPR036390">
    <property type="entry name" value="WH_DNA-bd_sf"/>
</dbReference>
<dbReference type="GO" id="GO:0003677">
    <property type="term" value="F:DNA binding"/>
    <property type="evidence" value="ECO:0007669"/>
    <property type="project" value="UniProtKB-KW"/>
</dbReference>
<evidence type="ECO:0000313" key="6">
    <source>
        <dbReference type="Proteomes" id="UP000077421"/>
    </source>
</evidence>
<dbReference type="PANTHER" id="PTHR42756:SF1">
    <property type="entry name" value="TRANSCRIPTIONAL REPRESSOR OF EMRAB OPERON"/>
    <property type="match status" value="1"/>
</dbReference>
<feature type="domain" description="HTH marR-type" evidence="4">
    <location>
        <begin position="1"/>
        <end position="136"/>
    </location>
</feature>
<dbReference type="Gene3D" id="1.10.10.10">
    <property type="entry name" value="Winged helix-like DNA-binding domain superfamily/Winged helix DNA-binding domain"/>
    <property type="match status" value="1"/>
</dbReference>
<dbReference type="Pfam" id="PF12802">
    <property type="entry name" value="MarR_2"/>
    <property type="match status" value="1"/>
</dbReference>
<accession>A0A853KBV8</accession>
<dbReference type="RefSeq" id="WP_067562083.1">
    <property type="nucleotide sequence ID" value="NZ_LSUQ01000008.1"/>
</dbReference>
<dbReference type="PROSITE" id="PS50995">
    <property type="entry name" value="HTH_MARR_2"/>
    <property type="match status" value="1"/>
</dbReference>
<name>A0A853KBV8_9BACL</name>
<gene>
    <name evidence="5" type="ORF">AYW79_04250</name>
</gene>
<evidence type="ECO:0000313" key="5">
    <source>
        <dbReference type="EMBL" id="OAG94575.1"/>
    </source>
</evidence>
<dbReference type="SMART" id="SM00347">
    <property type="entry name" value="HTH_MARR"/>
    <property type="match status" value="1"/>
</dbReference>
<dbReference type="Proteomes" id="UP000077421">
    <property type="component" value="Unassembled WGS sequence"/>
</dbReference>
<dbReference type="EMBL" id="LSUQ01000008">
    <property type="protein sequence ID" value="OAG94575.1"/>
    <property type="molecule type" value="Genomic_DNA"/>
</dbReference>
<dbReference type="SUPFAM" id="SSF46785">
    <property type="entry name" value="Winged helix' DNA-binding domain"/>
    <property type="match status" value="1"/>
</dbReference>
<keyword evidence="2" id="KW-0238">DNA-binding</keyword>
<dbReference type="PRINTS" id="PR00598">
    <property type="entry name" value="HTHMARR"/>
</dbReference>
<protein>
    <recommendedName>
        <fullName evidence="4">HTH marR-type domain-containing protein</fullName>
    </recommendedName>
</protein>
<evidence type="ECO:0000256" key="3">
    <source>
        <dbReference type="ARBA" id="ARBA00023163"/>
    </source>
</evidence>
<keyword evidence="1" id="KW-0805">Transcription regulation</keyword>
<dbReference type="InterPro" id="IPR036388">
    <property type="entry name" value="WH-like_DNA-bd_sf"/>
</dbReference>
<comment type="caution">
    <text evidence="5">The sequence shown here is derived from an EMBL/GenBank/DDBJ whole genome shotgun (WGS) entry which is preliminary data.</text>
</comment>
<dbReference type="PANTHER" id="PTHR42756">
    <property type="entry name" value="TRANSCRIPTIONAL REGULATOR, MARR"/>
    <property type="match status" value="1"/>
</dbReference>
<evidence type="ECO:0000256" key="1">
    <source>
        <dbReference type="ARBA" id="ARBA00023015"/>
    </source>
</evidence>
<proteinExistence type="predicted"/>
<dbReference type="AlphaFoldDB" id="A0A853KBV8"/>